<reference evidence="1 2" key="1">
    <citation type="submission" date="2024-01" db="EMBL/GenBank/DDBJ databases">
        <title>Genome assemblies of Stephania.</title>
        <authorList>
            <person name="Yang L."/>
        </authorList>
    </citation>
    <scope>NUCLEOTIDE SEQUENCE [LARGE SCALE GENOMIC DNA]</scope>
    <source>
        <strain evidence="1">YNDBR</strain>
        <tissue evidence="1">Leaf</tissue>
    </source>
</reference>
<accession>A0AAP0Q620</accession>
<evidence type="ECO:0000313" key="1">
    <source>
        <dbReference type="EMBL" id="KAK9169072.1"/>
    </source>
</evidence>
<keyword evidence="2" id="KW-1185">Reference proteome</keyword>
<name>A0AAP0Q620_9MAGN</name>
<protein>
    <submittedName>
        <fullName evidence="1">Uncharacterized protein</fullName>
    </submittedName>
</protein>
<comment type="caution">
    <text evidence="1">The sequence shown here is derived from an EMBL/GenBank/DDBJ whole genome shotgun (WGS) entry which is preliminary data.</text>
</comment>
<organism evidence="1 2">
    <name type="scientific">Stephania yunnanensis</name>
    <dbReference type="NCBI Taxonomy" id="152371"/>
    <lineage>
        <taxon>Eukaryota</taxon>
        <taxon>Viridiplantae</taxon>
        <taxon>Streptophyta</taxon>
        <taxon>Embryophyta</taxon>
        <taxon>Tracheophyta</taxon>
        <taxon>Spermatophyta</taxon>
        <taxon>Magnoliopsida</taxon>
        <taxon>Ranunculales</taxon>
        <taxon>Menispermaceae</taxon>
        <taxon>Menispermoideae</taxon>
        <taxon>Cissampelideae</taxon>
        <taxon>Stephania</taxon>
    </lineage>
</organism>
<proteinExistence type="predicted"/>
<dbReference type="AlphaFoldDB" id="A0AAP0Q620"/>
<sequence>MSTIRGLMAEAGARDRVRDPVECTDRDIDLVVHMGKEMDMFQLKRDFNVSGWALDSQRVRVGLKLTRVVRLGYISRRHTADIRMLVTVDREIKMFVGIPIYVARVALAYIDWRRQMVRSLLGGRGGAQLVTEEPSLSRRSPPLQSKMGVWPWASMALGDSPSALARTYGGNIEDVYGFAVAELARLESIYIYFGGSRVACLASRSRRACSPSREVKVLCPYV</sequence>
<evidence type="ECO:0000313" key="2">
    <source>
        <dbReference type="Proteomes" id="UP001420932"/>
    </source>
</evidence>
<gene>
    <name evidence="1" type="ORF">Syun_001212</name>
</gene>
<dbReference type="Proteomes" id="UP001420932">
    <property type="component" value="Unassembled WGS sequence"/>
</dbReference>
<dbReference type="EMBL" id="JBBNAF010000001">
    <property type="protein sequence ID" value="KAK9169072.1"/>
    <property type="molecule type" value="Genomic_DNA"/>
</dbReference>